<evidence type="ECO:0000313" key="16">
    <source>
        <dbReference type="Proteomes" id="UP000054761"/>
    </source>
</evidence>
<comment type="similarity">
    <text evidence="10">Belongs to the MurCDEF family. MurF subfamily.</text>
</comment>
<dbReference type="InterPro" id="IPR036615">
    <property type="entry name" value="Mur_ligase_C_dom_sf"/>
</dbReference>
<feature type="domain" description="Mur ligase N-terminal catalytic" evidence="12">
    <location>
        <begin position="19"/>
        <end position="67"/>
    </location>
</feature>
<organism evidence="15 16">
    <name type="scientific">Legionella israelensis</name>
    <dbReference type="NCBI Taxonomy" id="454"/>
    <lineage>
        <taxon>Bacteria</taxon>
        <taxon>Pseudomonadati</taxon>
        <taxon>Pseudomonadota</taxon>
        <taxon>Gammaproteobacteria</taxon>
        <taxon>Legionellales</taxon>
        <taxon>Legionellaceae</taxon>
        <taxon>Legionella</taxon>
    </lineage>
</organism>
<comment type="subcellular location">
    <subcellularLocation>
        <location evidence="10 11">Cytoplasm</location>
    </subcellularLocation>
</comment>
<dbReference type="InterPro" id="IPR005863">
    <property type="entry name" value="UDP-N-AcMur_synth"/>
</dbReference>
<protein>
    <recommendedName>
        <fullName evidence="10 11">UDP-N-acetylmuramoyl-tripeptide--D-alanyl-D-alanine ligase</fullName>
        <ecNumber evidence="10 11">6.3.2.10</ecNumber>
    </recommendedName>
    <alternativeName>
        <fullName evidence="10">D-alanyl-D-alanine-adding enzyme</fullName>
    </alternativeName>
</protein>
<dbReference type="HAMAP" id="MF_02019">
    <property type="entry name" value="MurF"/>
    <property type="match status" value="1"/>
</dbReference>
<keyword evidence="1 10" id="KW-0963">Cytoplasm</keyword>
<dbReference type="Proteomes" id="UP000054761">
    <property type="component" value="Unassembled WGS sequence"/>
</dbReference>
<feature type="domain" description="Mur ligase C-terminal" evidence="13">
    <location>
        <begin position="310"/>
        <end position="429"/>
    </location>
</feature>
<dbReference type="GO" id="GO:0008360">
    <property type="term" value="P:regulation of cell shape"/>
    <property type="evidence" value="ECO:0007669"/>
    <property type="project" value="UniProtKB-KW"/>
</dbReference>
<dbReference type="InterPro" id="IPR004101">
    <property type="entry name" value="Mur_ligase_C"/>
</dbReference>
<comment type="function">
    <text evidence="10 11">Involved in cell wall formation. Catalyzes the final step in the synthesis of UDP-N-acetylmuramoyl-pentapeptide, the precursor of murein.</text>
</comment>
<dbReference type="Gene3D" id="3.40.1390.10">
    <property type="entry name" value="MurE/MurF, N-terminal domain"/>
    <property type="match status" value="1"/>
</dbReference>
<gene>
    <name evidence="10" type="primary">murF</name>
    <name evidence="15" type="ORF">Lisr_0074</name>
</gene>
<evidence type="ECO:0000256" key="7">
    <source>
        <dbReference type="ARBA" id="ARBA00022984"/>
    </source>
</evidence>
<evidence type="ECO:0000256" key="5">
    <source>
        <dbReference type="ARBA" id="ARBA00022840"/>
    </source>
</evidence>
<dbReference type="InterPro" id="IPR036565">
    <property type="entry name" value="Mur-like_cat_sf"/>
</dbReference>
<keyword evidence="2 10" id="KW-0436">Ligase</keyword>
<evidence type="ECO:0000259" key="13">
    <source>
        <dbReference type="Pfam" id="PF02875"/>
    </source>
</evidence>
<dbReference type="Pfam" id="PF01225">
    <property type="entry name" value="Mur_ligase"/>
    <property type="match status" value="1"/>
</dbReference>
<dbReference type="Gene3D" id="3.90.190.20">
    <property type="entry name" value="Mur ligase, C-terminal domain"/>
    <property type="match status" value="1"/>
</dbReference>
<dbReference type="PANTHER" id="PTHR43024">
    <property type="entry name" value="UDP-N-ACETYLMURAMOYL-TRIPEPTIDE--D-ALANYL-D-ALANINE LIGASE"/>
    <property type="match status" value="1"/>
</dbReference>
<evidence type="ECO:0000256" key="3">
    <source>
        <dbReference type="ARBA" id="ARBA00022618"/>
    </source>
</evidence>
<dbReference type="EC" id="6.3.2.10" evidence="10 11"/>
<dbReference type="Pfam" id="PF02875">
    <property type="entry name" value="Mur_ligase_C"/>
    <property type="match status" value="1"/>
</dbReference>
<dbReference type="GO" id="GO:0009252">
    <property type="term" value="P:peptidoglycan biosynthetic process"/>
    <property type="evidence" value="ECO:0007669"/>
    <property type="project" value="UniProtKB-UniRule"/>
</dbReference>
<dbReference type="UniPathway" id="UPA00219"/>
<comment type="pathway">
    <text evidence="10 11">Cell wall biogenesis; peptidoglycan biosynthesis.</text>
</comment>
<evidence type="ECO:0000256" key="11">
    <source>
        <dbReference type="RuleBase" id="RU004136"/>
    </source>
</evidence>
<dbReference type="GO" id="GO:0005524">
    <property type="term" value="F:ATP binding"/>
    <property type="evidence" value="ECO:0007669"/>
    <property type="project" value="UniProtKB-UniRule"/>
</dbReference>
<dbReference type="NCBIfam" id="TIGR01143">
    <property type="entry name" value="murF"/>
    <property type="match status" value="1"/>
</dbReference>
<dbReference type="GO" id="GO:0008766">
    <property type="term" value="F:UDP-N-acetylmuramoylalanyl-D-glutamyl-2,6-diaminopimelate-D-alanyl-D-alanine ligase activity"/>
    <property type="evidence" value="ECO:0007669"/>
    <property type="project" value="RHEA"/>
</dbReference>
<dbReference type="EMBL" id="LNYH01000004">
    <property type="protein sequence ID" value="KTD34530.1"/>
    <property type="molecule type" value="Genomic_DNA"/>
</dbReference>
<dbReference type="AlphaFoldDB" id="A0A0W0WQB5"/>
<dbReference type="STRING" id="454.Lisr_0074"/>
<feature type="domain" description="Mur ligase central" evidence="14">
    <location>
        <begin position="103"/>
        <end position="287"/>
    </location>
</feature>
<dbReference type="Pfam" id="PF08245">
    <property type="entry name" value="Mur_ligase_M"/>
    <property type="match status" value="1"/>
</dbReference>
<dbReference type="RefSeq" id="WP_058500468.1">
    <property type="nucleotide sequence ID" value="NZ_CAAAJA010000014.1"/>
</dbReference>
<proteinExistence type="inferred from homology"/>
<reference evidence="15 16" key="1">
    <citation type="submission" date="2015-11" db="EMBL/GenBank/DDBJ databases">
        <title>Genomic analysis of 38 Legionella species identifies large and diverse effector repertoires.</title>
        <authorList>
            <person name="Burstein D."/>
            <person name="Amaro F."/>
            <person name="Zusman T."/>
            <person name="Lifshitz Z."/>
            <person name="Cohen O."/>
            <person name="Gilbert J.A."/>
            <person name="Pupko T."/>
            <person name="Shuman H.A."/>
            <person name="Segal G."/>
        </authorList>
    </citation>
    <scope>NUCLEOTIDE SEQUENCE [LARGE SCALE GENOMIC DNA]</scope>
    <source>
        <strain evidence="15 16">Bercovier 4</strain>
    </source>
</reference>
<evidence type="ECO:0000259" key="12">
    <source>
        <dbReference type="Pfam" id="PF01225"/>
    </source>
</evidence>
<dbReference type="Gene3D" id="3.40.1190.10">
    <property type="entry name" value="Mur-like, catalytic domain"/>
    <property type="match status" value="1"/>
</dbReference>
<dbReference type="PANTHER" id="PTHR43024:SF1">
    <property type="entry name" value="UDP-N-ACETYLMURAMOYL-TRIPEPTIDE--D-ALANYL-D-ALANINE LIGASE"/>
    <property type="match status" value="1"/>
</dbReference>
<evidence type="ECO:0000313" key="15">
    <source>
        <dbReference type="EMBL" id="KTD34530.1"/>
    </source>
</evidence>
<dbReference type="GO" id="GO:0047480">
    <property type="term" value="F:UDP-N-acetylmuramoyl-tripeptide-D-alanyl-D-alanine ligase activity"/>
    <property type="evidence" value="ECO:0007669"/>
    <property type="project" value="UniProtKB-UniRule"/>
</dbReference>
<keyword evidence="7 10" id="KW-0573">Peptidoglycan synthesis</keyword>
<comment type="catalytic activity">
    <reaction evidence="10 11">
        <text>D-alanyl-D-alanine + UDP-N-acetyl-alpha-D-muramoyl-L-alanyl-gamma-D-glutamyl-meso-2,6-diaminopimelate + ATP = UDP-N-acetyl-alpha-D-muramoyl-L-alanyl-gamma-D-glutamyl-meso-2,6-diaminopimeloyl-D-alanyl-D-alanine + ADP + phosphate + H(+)</text>
        <dbReference type="Rhea" id="RHEA:28374"/>
        <dbReference type="ChEBI" id="CHEBI:15378"/>
        <dbReference type="ChEBI" id="CHEBI:30616"/>
        <dbReference type="ChEBI" id="CHEBI:43474"/>
        <dbReference type="ChEBI" id="CHEBI:57822"/>
        <dbReference type="ChEBI" id="CHEBI:61386"/>
        <dbReference type="ChEBI" id="CHEBI:83905"/>
        <dbReference type="ChEBI" id="CHEBI:456216"/>
        <dbReference type="EC" id="6.3.2.10"/>
    </reaction>
</comment>
<evidence type="ECO:0000256" key="1">
    <source>
        <dbReference type="ARBA" id="ARBA00022490"/>
    </source>
</evidence>
<keyword evidence="8 10" id="KW-0131">Cell cycle</keyword>
<accession>A0A0W0WQB5</accession>
<dbReference type="GO" id="GO:0051301">
    <property type="term" value="P:cell division"/>
    <property type="evidence" value="ECO:0007669"/>
    <property type="project" value="UniProtKB-KW"/>
</dbReference>
<evidence type="ECO:0000256" key="10">
    <source>
        <dbReference type="HAMAP-Rule" id="MF_02019"/>
    </source>
</evidence>
<dbReference type="SUPFAM" id="SSF53244">
    <property type="entry name" value="MurD-like peptide ligases, peptide-binding domain"/>
    <property type="match status" value="1"/>
</dbReference>
<evidence type="ECO:0000256" key="2">
    <source>
        <dbReference type="ARBA" id="ARBA00022598"/>
    </source>
</evidence>
<name>A0A0W0WQB5_9GAMM</name>
<feature type="binding site" evidence="10">
    <location>
        <begin position="104"/>
        <end position="110"/>
    </location>
    <ligand>
        <name>ATP</name>
        <dbReference type="ChEBI" id="CHEBI:30616"/>
    </ligand>
</feature>
<dbReference type="PATRIC" id="fig|454.4.peg.79"/>
<comment type="caution">
    <text evidence="15">The sequence shown here is derived from an EMBL/GenBank/DDBJ whole genome shotgun (WGS) entry which is preliminary data.</text>
</comment>
<evidence type="ECO:0000256" key="8">
    <source>
        <dbReference type="ARBA" id="ARBA00023306"/>
    </source>
</evidence>
<dbReference type="InterPro" id="IPR000713">
    <property type="entry name" value="Mur_ligase_N"/>
</dbReference>
<dbReference type="SUPFAM" id="SSF53623">
    <property type="entry name" value="MurD-like peptide ligases, catalytic domain"/>
    <property type="match status" value="1"/>
</dbReference>
<dbReference type="InterPro" id="IPR013221">
    <property type="entry name" value="Mur_ligase_cen"/>
</dbReference>
<evidence type="ECO:0000259" key="14">
    <source>
        <dbReference type="Pfam" id="PF08245"/>
    </source>
</evidence>
<evidence type="ECO:0000256" key="9">
    <source>
        <dbReference type="ARBA" id="ARBA00023316"/>
    </source>
</evidence>
<dbReference type="GO" id="GO:0005737">
    <property type="term" value="C:cytoplasm"/>
    <property type="evidence" value="ECO:0007669"/>
    <property type="project" value="UniProtKB-SubCell"/>
</dbReference>
<keyword evidence="9 10" id="KW-0961">Cell wall biogenesis/degradation</keyword>
<dbReference type="SUPFAM" id="SSF63418">
    <property type="entry name" value="MurE/MurF N-terminal domain"/>
    <property type="match status" value="1"/>
</dbReference>
<keyword evidence="16" id="KW-1185">Reference proteome</keyword>
<dbReference type="GO" id="GO:0071555">
    <property type="term" value="P:cell wall organization"/>
    <property type="evidence" value="ECO:0007669"/>
    <property type="project" value="UniProtKB-KW"/>
</dbReference>
<sequence length="451" mass="48711">MNLTQISKCLSLPHSQDIEIRGFSIDTRQLCPGELFVAIKGATFDGQDFISEAVNKGASAVLCRKAVEGLSIPQLIVDDPLQSLVELAKEHRRILKGPVIALTGSNGKTSVKEMIAAILPSPSLATKGNLNNHIGVPLSVLRLNASHRYAVFELGANHAGEIAHTVSIVSPDVALINNIAPAHIEGFGSVAGVARAKGEIYRGLKPGGTAVVNDDDDYSHFWDESLKGKKVLRFSLTKAADVYVRHLRFNEDGIPLFSLILPGDTIDVKLNVSGEHNVHNALAAAACCHAVGLSSQDIARGLQQFRGVSGRMTYLTGKNNALVIDDTYNANLRSTLTALSVLAARKSKRIFVFGDMGELGQWAEAHHEEVGTAARQLGIDKVFTYGNYSAFTRKAFTGPGQHYSNQEELISDLLNELDEETTVLIKGSRSSAMENVVRQLIDHASHSNSRF</sequence>
<evidence type="ECO:0000256" key="6">
    <source>
        <dbReference type="ARBA" id="ARBA00022960"/>
    </source>
</evidence>
<keyword evidence="3 10" id="KW-0132">Cell division</keyword>
<keyword evidence="4 10" id="KW-0547">Nucleotide-binding</keyword>
<keyword evidence="5 10" id="KW-0067">ATP-binding</keyword>
<keyword evidence="6 10" id="KW-0133">Cell shape</keyword>
<dbReference type="InterPro" id="IPR035911">
    <property type="entry name" value="MurE/MurF_N"/>
</dbReference>
<dbReference type="OrthoDB" id="9801978at2"/>
<dbReference type="InterPro" id="IPR051046">
    <property type="entry name" value="MurCDEF_CellWall_CoF430Synth"/>
</dbReference>
<evidence type="ECO:0000256" key="4">
    <source>
        <dbReference type="ARBA" id="ARBA00022741"/>
    </source>
</evidence>